<dbReference type="InterPro" id="IPR002068">
    <property type="entry name" value="A-crystallin/Hsp20_dom"/>
</dbReference>
<evidence type="ECO:0000256" key="3">
    <source>
        <dbReference type="ARBA" id="ARBA00022448"/>
    </source>
</evidence>
<organism evidence="14">
    <name type="scientific">Bionectria ochroleuca</name>
    <name type="common">Gliocladium roseum</name>
    <dbReference type="NCBI Taxonomy" id="29856"/>
    <lineage>
        <taxon>Eukaryota</taxon>
        <taxon>Fungi</taxon>
        <taxon>Dikarya</taxon>
        <taxon>Ascomycota</taxon>
        <taxon>Pezizomycotina</taxon>
        <taxon>Sordariomycetes</taxon>
        <taxon>Hypocreomycetidae</taxon>
        <taxon>Hypocreales</taxon>
        <taxon>Bionectriaceae</taxon>
        <taxon>Clonostachys</taxon>
    </lineage>
</organism>
<feature type="transmembrane region" description="Helical" evidence="11">
    <location>
        <begin position="499"/>
        <end position="515"/>
    </location>
</feature>
<dbReference type="InterPro" id="IPR050360">
    <property type="entry name" value="MFS_Sugar_Transporters"/>
</dbReference>
<feature type="region of interest" description="Disordered" evidence="10">
    <location>
        <begin position="1"/>
        <end position="35"/>
    </location>
</feature>
<dbReference type="InterPro" id="IPR005828">
    <property type="entry name" value="MFS_sugar_transport-like"/>
</dbReference>
<dbReference type="GO" id="GO:0016020">
    <property type="term" value="C:membrane"/>
    <property type="evidence" value="ECO:0007669"/>
    <property type="project" value="UniProtKB-SubCell"/>
</dbReference>
<dbReference type="Gene3D" id="2.60.40.790">
    <property type="match status" value="1"/>
</dbReference>
<evidence type="ECO:0000256" key="9">
    <source>
        <dbReference type="RuleBase" id="RU003616"/>
    </source>
</evidence>
<dbReference type="InterPro" id="IPR008978">
    <property type="entry name" value="HSP20-like_chaperone"/>
</dbReference>
<gene>
    <name evidence="14" type="ORF">BN869_000001662_1</name>
</gene>
<dbReference type="Pfam" id="PF00011">
    <property type="entry name" value="HSP20"/>
    <property type="match status" value="1"/>
</dbReference>
<dbReference type="GO" id="GO:0000023">
    <property type="term" value="P:maltose metabolic process"/>
    <property type="evidence" value="ECO:0007669"/>
    <property type="project" value="UniProtKB-KW"/>
</dbReference>
<dbReference type="NCBIfam" id="TIGR00879">
    <property type="entry name" value="SP"/>
    <property type="match status" value="1"/>
</dbReference>
<keyword evidence="4 11" id="KW-0812">Transmembrane</keyword>
<feature type="transmembrane region" description="Helical" evidence="11">
    <location>
        <begin position="206"/>
        <end position="225"/>
    </location>
</feature>
<feature type="transmembrane region" description="Helical" evidence="11">
    <location>
        <begin position="148"/>
        <end position="166"/>
    </location>
</feature>
<dbReference type="SUPFAM" id="SSF103473">
    <property type="entry name" value="MFS general substrate transporter"/>
    <property type="match status" value="1"/>
</dbReference>
<dbReference type="SUPFAM" id="SSF49764">
    <property type="entry name" value="HSP20-like chaperones"/>
    <property type="match status" value="1"/>
</dbReference>
<dbReference type="PROSITE" id="PS00217">
    <property type="entry name" value="SUGAR_TRANSPORT_2"/>
    <property type="match status" value="1"/>
</dbReference>
<feature type="transmembrane region" description="Helical" evidence="11">
    <location>
        <begin position="464"/>
        <end position="487"/>
    </location>
</feature>
<feature type="region of interest" description="Disordered" evidence="10">
    <location>
        <begin position="616"/>
        <end position="673"/>
    </location>
</feature>
<evidence type="ECO:0000313" key="14">
    <source>
        <dbReference type="EMBL" id="CEO45607.1"/>
    </source>
</evidence>
<feature type="transmembrane region" description="Helical" evidence="11">
    <location>
        <begin position="429"/>
        <end position="452"/>
    </location>
</feature>
<dbReference type="CDD" id="cd06464">
    <property type="entry name" value="ACD_sHsps-like"/>
    <property type="match status" value="1"/>
</dbReference>
<feature type="compositionally biased region" description="Low complexity" evidence="10">
    <location>
        <begin position="662"/>
        <end position="673"/>
    </location>
</feature>
<comment type="subcellular location">
    <subcellularLocation>
        <location evidence="1">Membrane</location>
        <topology evidence="1">Multi-pass membrane protein</topology>
    </subcellularLocation>
</comment>
<feature type="transmembrane region" description="Helical" evidence="11">
    <location>
        <begin position="65"/>
        <end position="84"/>
    </location>
</feature>
<evidence type="ECO:0008006" key="15">
    <source>
        <dbReference type="Google" id="ProtNLM"/>
    </source>
</evidence>
<protein>
    <recommendedName>
        <fullName evidence="15">Major facilitator superfamily (MFS) profile domain-containing protein</fullName>
    </recommendedName>
</protein>
<evidence type="ECO:0000256" key="10">
    <source>
        <dbReference type="SAM" id="MobiDB-lite"/>
    </source>
</evidence>
<feature type="transmembrane region" description="Helical" evidence="11">
    <location>
        <begin position="332"/>
        <end position="350"/>
    </location>
</feature>
<dbReference type="Pfam" id="PF00083">
    <property type="entry name" value="Sugar_tr"/>
    <property type="match status" value="1"/>
</dbReference>
<dbReference type="EMBL" id="CDPU01000003">
    <property type="protein sequence ID" value="CEO45607.1"/>
    <property type="molecule type" value="Genomic_DNA"/>
</dbReference>
<evidence type="ECO:0000256" key="6">
    <source>
        <dbReference type="ARBA" id="ARBA00023136"/>
    </source>
</evidence>
<feature type="transmembrane region" description="Helical" evidence="11">
    <location>
        <begin position="172"/>
        <end position="194"/>
    </location>
</feature>
<feature type="transmembrane region" description="Helical" evidence="11">
    <location>
        <begin position="370"/>
        <end position="388"/>
    </location>
</feature>
<dbReference type="GO" id="GO:0005351">
    <property type="term" value="F:carbohydrate:proton symporter activity"/>
    <property type="evidence" value="ECO:0007669"/>
    <property type="project" value="TreeGrafter"/>
</dbReference>
<feature type="transmembrane region" description="Helical" evidence="11">
    <location>
        <begin position="245"/>
        <end position="266"/>
    </location>
</feature>
<evidence type="ECO:0000256" key="8">
    <source>
        <dbReference type="PROSITE-ProRule" id="PRU00285"/>
    </source>
</evidence>
<comment type="similarity">
    <text evidence="2">Belongs to the major facilitator superfamily. Sugar transporter (TC 2.A.1.1) family.</text>
</comment>
<dbReference type="InterPro" id="IPR036259">
    <property type="entry name" value="MFS_trans_sf"/>
</dbReference>
<reference evidence="14" key="1">
    <citation type="submission" date="2015-01" db="EMBL/GenBank/DDBJ databases">
        <authorList>
            <person name="Durling Mikael"/>
        </authorList>
    </citation>
    <scope>NUCLEOTIDE SEQUENCE</scope>
</reference>
<evidence type="ECO:0000256" key="11">
    <source>
        <dbReference type="SAM" id="Phobius"/>
    </source>
</evidence>
<evidence type="ECO:0000256" key="2">
    <source>
        <dbReference type="ARBA" id="ARBA00010992"/>
    </source>
</evidence>
<dbReference type="FunFam" id="1.20.1250.20:FF:000149">
    <property type="entry name" value="MFS transporter, SP family, general alpha glucoside:H+ symporter"/>
    <property type="match status" value="1"/>
</dbReference>
<feature type="compositionally biased region" description="Basic and acidic residues" evidence="10">
    <location>
        <begin position="637"/>
        <end position="660"/>
    </location>
</feature>
<feature type="domain" description="SHSP" evidence="12">
    <location>
        <begin position="562"/>
        <end position="732"/>
    </location>
</feature>
<dbReference type="PROSITE" id="PS01031">
    <property type="entry name" value="SHSP"/>
    <property type="match status" value="1"/>
</dbReference>
<evidence type="ECO:0000256" key="1">
    <source>
        <dbReference type="ARBA" id="ARBA00004141"/>
    </source>
</evidence>
<evidence type="ECO:0000256" key="4">
    <source>
        <dbReference type="ARBA" id="ARBA00022692"/>
    </source>
</evidence>
<feature type="transmembrane region" description="Helical" evidence="11">
    <location>
        <begin position="395"/>
        <end position="417"/>
    </location>
</feature>
<evidence type="ECO:0000259" key="13">
    <source>
        <dbReference type="PROSITE" id="PS50850"/>
    </source>
</evidence>
<comment type="similarity">
    <text evidence="8 9">Belongs to the small heat shock protein (HSP20) family.</text>
</comment>
<evidence type="ECO:0000256" key="5">
    <source>
        <dbReference type="ARBA" id="ARBA00022989"/>
    </source>
</evidence>
<accession>A0A0B7JQK9</accession>
<dbReference type="PANTHER" id="PTHR48022:SF5">
    <property type="entry name" value="ALPHA-GLUCOSIDES PERMEASE MPH2-RELATED"/>
    <property type="match status" value="1"/>
</dbReference>
<dbReference type="Gene3D" id="1.20.1250.20">
    <property type="entry name" value="MFS general substrate transporter like domains"/>
    <property type="match status" value="1"/>
</dbReference>
<keyword evidence="6 11" id="KW-0472">Membrane</keyword>
<dbReference type="PANTHER" id="PTHR48022">
    <property type="entry name" value="PLASTIDIC GLUCOSE TRANSPORTER 4"/>
    <property type="match status" value="1"/>
</dbReference>
<dbReference type="PROSITE" id="PS50850">
    <property type="entry name" value="MFS"/>
    <property type="match status" value="1"/>
</dbReference>
<feature type="compositionally biased region" description="Basic and acidic residues" evidence="10">
    <location>
        <begin position="16"/>
        <end position="35"/>
    </location>
</feature>
<evidence type="ECO:0000256" key="7">
    <source>
        <dbReference type="ARBA" id="ARBA00026248"/>
    </source>
</evidence>
<keyword evidence="7" id="KW-0462">Maltose metabolism</keyword>
<name>A0A0B7JQK9_BIOOC</name>
<dbReference type="InterPro" id="IPR003663">
    <property type="entry name" value="Sugar/inositol_transpt"/>
</dbReference>
<dbReference type="InterPro" id="IPR020846">
    <property type="entry name" value="MFS_dom"/>
</dbReference>
<sequence length="732" mass="80348">MAAEEAPAGDIAPNPPREERTSQEKKQPVEDVSAAKDEFSYEAAEAARATSAEQSMTLMQGLKTYPHAVAWSVLISAAIIMEGFDKVLITNLFANDAFKAKYGDLQPDGSYELTASWQTALSIASMAGEIVGLTINGIVAERFGYRKTIITAMFLVIAFIFIVFFAQSLQHLLAGQILLGLPWGVFQTITVAYASEVCPTALRAYLTTYVNLCWVIGQFIASGALRGTTNITTQWSYRLPFALQWIWPVPIMVGVYFAPESPWWLVRTGRRDEARQALRRLTSKHRDDPNIDVDLDATISMMEQTNSMEKALVAGTSYWDCFKGINLRRTEISCLTWFAQIFSGVAFMSYSTYFYQQAGMSTEHSFTFTLVQYGLGAIGTMLSWVLMIHIGRRTLYISGIAAMFALLIVIGSVGAAIDSKTHEAASWAIGSMLLILTMVYDMTVGPVCYSLVSEIASTRLRAKTIVLARSTYNIGNIIVSIIAPRMLNSTAWDWGAKGAFFWAGCGVLCITWAYFRLPEPKGRTYGELDVLFEQGVSARKFASTVVDPVAAAEHIIKTDAKTASVTWQPKFDIRETADNYELHGELAGLSKDDVHIEFSDPQTMQIRGKVERTYTAGTPPAGLLGGTSSASAITEGGEEKHDSAHKVTVEDESEVAKKTESPAGEAAAEKPATAADNAKYWLTERSIGEFARTFSFPTRVEQDGVTASLKDGILNVTVPKAKKYESRRIAIN</sequence>
<dbReference type="AlphaFoldDB" id="A0A0B7JQK9"/>
<feature type="domain" description="Major facilitator superfamily (MFS) profile" evidence="13">
    <location>
        <begin position="71"/>
        <end position="521"/>
    </location>
</feature>
<dbReference type="InterPro" id="IPR005829">
    <property type="entry name" value="Sugar_transporter_CS"/>
</dbReference>
<evidence type="ECO:0000259" key="12">
    <source>
        <dbReference type="PROSITE" id="PS01031"/>
    </source>
</evidence>
<keyword evidence="5 11" id="KW-1133">Transmembrane helix</keyword>
<feature type="transmembrane region" description="Helical" evidence="11">
    <location>
        <begin position="115"/>
        <end position="136"/>
    </location>
</feature>
<keyword evidence="3" id="KW-0813">Transport</keyword>
<proteinExistence type="inferred from homology"/>